<gene>
    <name evidence="2" type="ORF">J2Z42_002005</name>
</gene>
<keyword evidence="2" id="KW-0378">Hydrolase</keyword>
<name>A0ABS4KTB5_9CLOT</name>
<evidence type="ECO:0000259" key="1">
    <source>
        <dbReference type="Pfam" id="PF05362"/>
    </source>
</evidence>
<evidence type="ECO:0000313" key="2">
    <source>
        <dbReference type="EMBL" id="MBP2033302.1"/>
    </source>
</evidence>
<dbReference type="InterPro" id="IPR014721">
    <property type="entry name" value="Ribsml_uS5_D2-typ_fold_subgr"/>
</dbReference>
<comment type="caution">
    <text evidence="2">The sequence shown here is derived from an EMBL/GenBank/DDBJ whole genome shotgun (WGS) entry which is preliminary data.</text>
</comment>
<dbReference type="RefSeq" id="WP_245331565.1">
    <property type="nucleotide sequence ID" value="NZ_JAGGLM010000013.1"/>
</dbReference>
<evidence type="ECO:0000313" key="3">
    <source>
        <dbReference type="Proteomes" id="UP001519307"/>
    </source>
</evidence>
<accession>A0ABS4KTB5</accession>
<dbReference type="GO" id="GO:0008233">
    <property type="term" value="F:peptidase activity"/>
    <property type="evidence" value="ECO:0007669"/>
    <property type="project" value="UniProtKB-KW"/>
</dbReference>
<dbReference type="Pfam" id="PF05362">
    <property type="entry name" value="Lon_C"/>
    <property type="match status" value="1"/>
</dbReference>
<feature type="domain" description="Lon proteolytic" evidence="1">
    <location>
        <begin position="29"/>
        <end position="106"/>
    </location>
</feature>
<proteinExistence type="predicted"/>
<organism evidence="2 3">
    <name type="scientific">Clostridium algifaecis</name>
    <dbReference type="NCBI Taxonomy" id="1472040"/>
    <lineage>
        <taxon>Bacteria</taxon>
        <taxon>Bacillati</taxon>
        <taxon>Bacillota</taxon>
        <taxon>Clostridia</taxon>
        <taxon>Eubacteriales</taxon>
        <taxon>Clostridiaceae</taxon>
        <taxon>Clostridium</taxon>
    </lineage>
</organism>
<dbReference type="EMBL" id="JAGGLM010000013">
    <property type="protein sequence ID" value="MBP2033302.1"/>
    <property type="molecule type" value="Genomic_DNA"/>
</dbReference>
<dbReference type="Gene3D" id="3.30.230.10">
    <property type="match status" value="1"/>
</dbReference>
<sequence>MGVKSKLEEFNYITQLIDENASGGNQEIGAAFYMNMISNFITKVIKTKTVVLGSLTVNGNLIKVSNLNEKISYIIEQGAKFVYLPISNQPDVMILSPDIWSKVSLIFYVSP</sequence>
<protein>
    <submittedName>
        <fullName evidence="2">ATP-dependent Lon-type protease</fullName>
    </submittedName>
</protein>
<keyword evidence="3" id="KW-1185">Reference proteome</keyword>
<dbReference type="SUPFAM" id="SSF54211">
    <property type="entry name" value="Ribosomal protein S5 domain 2-like"/>
    <property type="match status" value="1"/>
</dbReference>
<reference evidence="2 3" key="1">
    <citation type="submission" date="2021-03" db="EMBL/GenBank/DDBJ databases">
        <title>Genomic Encyclopedia of Type Strains, Phase IV (KMG-IV): sequencing the most valuable type-strain genomes for metagenomic binning, comparative biology and taxonomic classification.</title>
        <authorList>
            <person name="Goeker M."/>
        </authorList>
    </citation>
    <scope>NUCLEOTIDE SEQUENCE [LARGE SCALE GENOMIC DNA]</scope>
    <source>
        <strain evidence="2 3">DSM 28783</strain>
    </source>
</reference>
<dbReference type="Proteomes" id="UP001519307">
    <property type="component" value="Unassembled WGS sequence"/>
</dbReference>
<dbReference type="InterPro" id="IPR008269">
    <property type="entry name" value="Lon_proteolytic"/>
</dbReference>
<dbReference type="InterPro" id="IPR020568">
    <property type="entry name" value="Ribosomal_Su5_D2-typ_SF"/>
</dbReference>
<dbReference type="GO" id="GO:0006508">
    <property type="term" value="P:proteolysis"/>
    <property type="evidence" value="ECO:0007669"/>
    <property type="project" value="UniProtKB-KW"/>
</dbReference>
<keyword evidence="2" id="KW-0645">Protease</keyword>